<comment type="caution">
    <text evidence="3">The sequence shown here is derived from an EMBL/GenBank/DDBJ whole genome shotgun (WGS) entry which is preliminary data.</text>
</comment>
<dbReference type="NCBIfam" id="TIGR02860">
    <property type="entry name" value="spore_IV_B"/>
    <property type="match status" value="1"/>
</dbReference>
<gene>
    <name evidence="3" type="primary">spoIVB</name>
    <name evidence="3" type="ORF">FYJ83_00315</name>
</gene>
<dbReference type="Pfam" id="PF05580">
    <property type="entry name" value="Peptidase_S55"/>
    <property type="match status" value="1"/>
</dbReference>
<evidence type="ECO:0000259" key="2">
    <source>
        <dbReference type="PROSITE" id="PS51494"/>
    </source>
</evidence>
<dbReference type="PROSITE" id="PS50106">
    <property type="entry name" value="PDZ"/>
    <property type="match status" value="1"/>
</dbReference>
<dbReference type="InterPro" id="IPR008763">
    <property type="entry name" value="Peptidase_S55"/>
</dbReference>
<dbReference type="InterPro" id="IPR036034">
    <property type="entry name" value="PDZ_sf"/>
</dbReference>
<dbReference type="Proteomes" id="UP000469523">
    <property type="component" value="Unassembled WGS sequence"/>
</dbReference>
<protein>
    <submittedName>
        <fullName evidence="3">SpoIVB peptidase</fullName>
        <ecNumber evidence="3">3.4.21.116</ecNumber>
    </submittedName>
</protein>
<dbReference type="GO" id="GO:0016787">
    <property type="term" value="F:hydrolase activity"/>
    <property type="evidence" value="ECO:0007669"/>
    <property type="project" value="UniProtKB-KW"/>
</dbReference>
<dbReference type="InterPro" id="IPR014219">
    <property type="entry name" value="SpoIVB"/>
</dbReference>
<dbReference type="Pfam" id="PF17820">
    <property type="entry name" value="PDZ_6"/>
    <property type="match status" value="1"/>
</dbReference>
<evidence type="ECO:0000313" key="3">
    <source>
        <dbReference type="EMBL" id="MST99906.1"/>
    </source>
</evidence>
<dbReference type="Gene3D" id="2.30.42.10">
    <property type="match status" value="1"/>
</dbReference>
<evidence type="ECO:0000259" key="1">
    <source>
        <dbReference type="PROSITE" id="PS50106"/>
    </source>
</evidence>
<sequence>MGRLKFGHKILISILILFILSLSVKTNKILFYPSNINVVKGENKSLDISFPFFLSINHEKENVVEASLSAAENIGLKKSYKLNGLDSGEAEIQLKLLGFIPIKNYNINVINRPHLIPGGNAIGVRLNTKGVLVVAVTDVIDVNGERKSPAKDAGLKVGDSILEINGTKVTDAQHVVNVLNDLKDTTVEILVQRNKAEFLTKSIPVKSIQDNCYRLGIWVRDKTSGIGTLTYYNKETNEFGALGHGIVDTDTGGLLSVEKGKIMNAKISKIEQGKKGTPGEIRGVFYETKNLLGDISINSPYGIYGTINEENLNFNLSEPIPIGFKEEVKEGKAYILSTVDDNKVEKFEIEITKIQQQSKADQKSMIVKITDSRLLDKTGGIVQGMSGSPIIQDDKLIGAITHVFVNDPTKGYGIYIEWMLEQTNKP</sequence>
<dbReference type="AlphaFoldDB" id="A0A6N7XQA6"/>
<feature type="domain" description="PDZ" evidence="1">
    <location>
        <begin position="119"/>
        <end position="174"/>
    </location>
</feature>
<feature type="domain" description="Peptidase S55" evidence="2">
    <location>
        <begin position="196"/>
        <end position="426"/>
    </location>
</feature>
<dbReference type="RefSeq" id="WP_154437952.1">
    <property type="nucleotide sequence ID" value="NZ_JAHLPJ010000001.1"/>
</dbReference>
<dbReference type="InterPro" id="IPR001478">
    <property type="entry name" value="PDZ"/>
</dbReference>
<dbReference type="SMART" id="SM00228">
    <property type="entry name" value="PDZ"/>
    <property type="match status" value="1"/>
</dbReference>
<dbReference type="PROSITE" id="PS51494">
    <property type="entry name" value="SPOIVB"/>
    <property type="match status" value="1"/>
</dbReference>
<accession>A0A6N7XQA6</accession>
<dbReference type="InterPro" id="IPR041489">
    <property type="entry name" value="PDZ_6"/>
</dbReference>
<dbReference type="EMBL" id="VUNQ01000001">
    <property type="protein sequence ID" value="MST99906.1"/>
    <property type="molecule type" value="Genomic_DNA"/>
</dbReference>
<name>A0A6N7XQA6_9FIRM</name>
<keyword evidence="4" id="KW-1185">Reference proteome</keyword>
<dbReference type="EC" id="3.4.21.116" evidence="3"/>
<organism evidence="3 4">
    <name type="scientific">Tissierella pigra</name>
    <dbReference type="NCBI Taxonomy" id="2607614"/>
    <lineage>
        <taxon>Bacteria</taxon>
        <taxon>Bacillati</taxon>
        <taxon>Bacillota</taxon>
        <taxon>Tissierellia</taxon>
        <taxon>Tissierellales</taxon>
        <taxon>Tissierellaceae</taxon>
        <taxon>Tissierella</taxon>
    </lineage>
</organism>
<proteinExistence type="predicted"/>
<reference evidence="3 4" key="1">
    <citation type="submission" date="2019-09" db="EMBL/GenBank/DDBJ databases">
        <title>In-depth cultivation of the pig gut microbiome towards novel bacterial diversity and tailored functional studies.</title>
        <authorList>
            <person name="Wylensek D."/>
            <person name="Hitch T.C.A."/>
            <person name="Clavel T."/>
        </authorList>
    </citation>
    <scope>NUCLEOTIDE SEQUENCE [LARGE SCALE GENOMIC DNA]</scope>
    <source>
        <strain evidence="3 4">WCA3-693-APC-4?</strain>
    </source>
</reference>
<evidence type="ECO:0000313" key="4">
    <source>
        <dbReference type="Proteomes" id="UP000469523"/>
    </source>
</evidence>
<dbReference type="SUPFAM" id="SSF50156">
    <property type="entry name" value="PDZ domain-like"/>
    <property type="match status" value="1"/>
</dbReference>
<keyword evidence="3" id="KW-0378">Hydrolase</keyword>